<feature type="compositionally biased region" description="Polar residues" evidence="2">
    <location>
        <begin position="719"/>
        <end position="730"/>
    </location>
</feature>
<name>A0A3B0XQK4_9ZZZZ</name>
<dbReference type="EMBL" id="UOFH01000315">
    <property type="protein sequence ID" value="VAW65472.1"/>
    <property type="molecule type" value="Genomic_DNA"/>
</dbReference>
<organism evidence="3">
    <name type="scientific">hydrothermal vent metagenome</name>
    <dbReference type="NCBI Taxonomy" id="652676"/>
    <lineage>
        <taxon>unclassified sequences</taxon>
        <taxon>metagenomes</taxon>
        <taxon>ecological metagenomes</taxon>
    </lineage>
</organism>
<evidence type="ECO:0000256" key="1">
    <source>
        <dbReference type="SAM" id="Coils"/>
    </source>
</evidence>
<evidence type="ECO:0000313" key="3">
    <source>
        <dbReference type="EMBL" id="VAW65472.1"/>
    </source>
</evidence>
<feature type="non-terminal residue" evidence="3">
    <location>
        <position position="788"/>
    </location>
</feature>
<feature type="coiled-coil region" evidence="1">
    <location>
        <begin position="156"/>
        <end position="183"/>
    </location>
</feature>
<feature type="region of interest" description="Disordered" evidence="2">
    <location>
        <begin position="719"/>
        <end position="752"/>
    </location>
</feature>
<accession>A0A3B0XQK4</accession>
<evidence type="ECO:0000256" key="2">
    <source>
        <dbReference type="SAM" id="MobiDB-lite"/>
    </source>
</evidence>
<feature type="compositionally biased region" description="Low complexity" evidence="2">
    <location>
        <begin position="731"/>
        <end position="743"/>
    </location>
</feature>
<feature type="region of interest" description="Disordered" evidence="2">
    <location>
        <begin position="25"/>
        <end position="48"/>
    </location>
</feature>
<sequence>MAAEGNIDDQLRKIAEYIISMSGGRSSSMYQNRQTTDGTGRGSQKEDIIEQSKLSSAEIKKLNKTMMELGKEKFDLSQVERLPNEFRKSLMGINTKFSKELADNIKTLDDALAVKEQVDQGILLVAELKKFKKGQKMSAVDIKRLGDIARKAGVNVNEFIDTNNKLKNTVDKLDAEFTELGDALDKSTKNTMKWSKGVNKATFLINKFSSRLIEAGKVYADELRIARERGAYDAQYSDALFKMGVSMKAYTVLLADNRDVMQSVSASGSNFKTALFDNVDAIKRYSRDNEQAAQSTAMLMRALTGFGTKVRDVDGALKNQVKLYEENFFIWGDTMEEYAKSMVALGEDTDIRRNLSMMQEKQRREYIKGIAAQESYRRELGYSKEEARELTKVFAAMGGESPKERMKKAAKQRALLGALGMGSEGAELQQLMTGLNQLNPEDRANAEKRIEDIQRQMANTLKGKFSESLGSEMFFRAMAEKAGVVELSDKLETNSKEAKTKDKADAQSRADGRKVPSILSKGLDLYDTFNAFQATSVGLLAGILAALIGGQLLGGIGKIFKGGFGGIGKIFKGGFGMLSKGIGKIAALAVGAFAATKAIAAVAAKGIGSAAVAATKTAAAVSTKGAGSAAAAATKAAGGLAVAGAAGKTLSKTAIKMGIKAIPGLGALAGIGFGISRAMDGDFLGAGLEVAAGVAGILPGWGTAASVAISGGLAARDITSSGETGRSADQTNNTTNVSTTNKTPNKDSKDGDFISALSEMTTYIREVNTQNTELATSVQTLASTLNNE</sequence>
<reference evidence="3" key="1">
    <citation type="submission" date="2018-06" db="EMBL/GenBank/DDBJ databases">
        <authorList>
            <person name="Zhirakovskaya E."/>
        </authorList>
    </citation>
    <scope>NUCLEOTIDE SEQUENCE</scope>
</reference>
<keyword evidence="1" id="KW-0175">Coiled coil</keyword>
<protein>
    <submittedName>
        <fullName evidence="3">Uncharacterized protein</fullName>
    </submittedName>
</protein>
<proteinExistence type="predicted"/>
<dbReference type="AlphaFoldDB" id="A0A3B0XQK4"/>
<gene>
    <name evidence="3" type="ORF">MNBD_GAMMA08-3141</name>
</gene>